<organism evidence="2 3">
    <name type="scientific">Mycena chlorophos</name>
    <name type="common">Agaric fungus</name>
    <name type="synonym">Agaricus chlorophos</name>
    <dbReference type="NCBI Taxonomy" id="658473"/>
    <lineage>
        <taxon>Eukaryota</taxon>
        <taxon>Fungi</taxon>
        <taxon>Dikarya</taxon>
        <taxon>Basidiomycota</taxon>
        <taxon>Agaricomycotina</taxon>
        <taxon>Agaricomycetes</taxon>
        <taxon>Agaricomycetidae</taxon>
        <taxon>Agaricales</taxon>
        <taxon>Marasmiineae</taxon>
        <taxon>Mycenaceae</taxon>
        <taxon>Mycena</taxon>
    </lineage>
</organism>
<reference evidence="2" key="1">
    <citation type="submission" date="2020-05" db="EMBL/GenBank/DDBJ databases">
        <title>Mycena genomes resolve the evolution of fungal bioluminescence.</title>
        <authorList>
            <person name="Tsai I.J."/>
        </authorList>
    </citation>
    <scope>NUCLEOTIDE SEQUENCE</scope>
    <source>
        <strain evidence="2">110903Hualien_Pintung</strain>
    </source>
</reference>
<feature type="compositionally biased region" description="Low complexity" evidence="1">
    <location>
        <begin position="183"/>
        <end position="213"/>
    </location>
</feature>
<sequence length="368" mass="38834">MSLAHLPLSLRLSVDQAFTVKFNHFTPGFRATLFKRVQEFTDTPVSSDVNAERRLCTSMAHLWNAAYSHSGFIAESRELMAAFTLFIERYVAAHPDLSASDTVLSSRIFKLFIIVSAYNRQMAAIRFEKEHNRLGYLTRKHEKLLRDHVVLKRGRKHNANAIDREDTVMVSDNELPPPPAPSPLFSASTDSVPSLISASPSSATSSTHGNSSSDMDVDRDSAQPVGPVAAVPSTIVSDHGPSTPTHHGLTPLPLPLPTGPVASTPVSADFAAGSPSAISLQTAHVVAAAYGSLDVAGASANTSGSAPLSATSSAASVASGGISSASTKRIDTPATRATRSPSPIAVKQPIKRRNRPAVKASKPSTASV</sequence>
<feature type="compositionally biased region" description="Low complexity" evidence="1">
    <location>
        <begin position="302"/>
        <end position="327"/>
    </location>
</feature>
<dbReference type="EMBL" id="JACAZE010000011">
    <property type="protein sequence ID" value="KAF7304391.1"/>
    <property type="molecule type" value="Genomic_DNA"/>
</dbReference>
<feature type="region of interest" description="Disordered" evidence="1">
    <location>
        <begin position="299"/>
        <end position="368"/>
    </location>
</feature>
<keyword evidence="3" id="KW-1185">Reference proteome</keyword>
<gene>
    <name evidence="2" type="ORF">HMN09_00841200</name>
</gene>
<feature type="region of interest" description="Disordered" evidence="1">
    <location>
        <begin position="156"/>
        <end position="226"/>
    </location>
</feature>
<comment type="caution">
    <text evidence="2">The sequence shown here is derived from an EMBL/GenBank/DDBJ whole genome shotgun (WGS) entry which is preliminary data.</text>
</comment>
<dbReference type="AlphaFoldDB" id="A0A8H6STF1"/>
<evidence type="ECO:0000313" key="3">
    <source>
        <dbReference type="Proteomes" id="UP000613580"/>
    </source>
</evidence>
<evidence type="ECO:0000313" key="2">
    <source>
        <dbReference type="EMBL" id="KAF7304391.1"/>
    </source>
</evidence>
<name>A0A8H6STF1_MYCCL</name>
<accession>A0A8H6STF1</accession>
<proteinExistence type="predicted"/>
<protein>
    <submittedName>
        <fullName evidence="2">Uncharacterized protein</fullName>
    </submittedName>
</protein>
<evidence type="ECO:0000256" key="1">
    <source>
        <dbReference type="SAM" id="MobiDB-lite"/>
    </source>
</evidence>
<dbReference type="Proteomes" id="UP000613580">
    <property type="component" value="Unassembled WGS sequence"/>
</dbReference>